<dbReference type="PIRSF" id="PIRSF001529">
    <property type="entry name" value="Ser-tRNA-synth_IIa"/>
    <property type="match status" value="1"/>
</dbReference>
<dbReference type="InterPro" id="IPR045864">
    <property type="entry name" value="aa-tRNA-synth_II/BPL/LPL"/>
</dbReference>
<dbReference type="GeneID" id="66893923"/>
<organism evidence="17 18">
    <name type="scientific">Rhodopseudomonas palustris (strain ATCC BAA-98 / CGA009)</name>
    <dbReference type="NCBI Taxonomy" id="258594"/>
    <lineage>
        <taxon>Bacteria</taxon>
        <taxon>Pseudomonadati</taxon>
        <taxon>Pseudomonadota</taxon>
        <taxon>Alphaproteobacteria</taxon>
        <taxon>Hyphomicrobiales</taxon>
        <taxon>Nitrobacteraceae</taxon>
        <taxon>Rhodopseudomonas</taxon>
    </lineage>
</organism>
<comment type="pathway">
    <text evidence="2 12">Aminoacyl-tRNA biosynthesis; selenocysteinyl-tRNA(Sec) biosynthesis; L-seryl-tRNA(Sec) from L-serine and tRNA(Sec): step 1/1.</text>
</comment>
<dbReference type="PANTHER" id="PTHR43697:SF1">
    <property type="entry name" value="SERINE--TRNA LIGASE"/>
    <property type="match status" value="1"/>
</dbReference>
<dbReference type="KEGG" id="rpa:TX73_014730"/>
<dbReference type="InterPro" id="IPR010978">
    <property type="entry name" value="tRNA-bd_arm"/>
</dbReference>
<sequence>MHDIKAIRDNPQAFDAAFTRRGLAPIAGSLMKLDEVRRAAVQAAEQAQARRNAASKEIGDAKKAKDNARAEALMAEVTELKTTMPALDAAVKEADEALKKALSEIPNLPLPEVPEGADEHGNVEHHRFGEKPSYSFTPKPHYDLGEALGMMDFEAAAKLSGARFTVLKKGLARLERAIGQFFLDVHTGDHGYTEVNPPLLVKDDAMFGTAQLPKFREDQFAAGAIGSGGEGYWLIPTAEVSLTNLVRESILDEKELPMRLTALTPCFRAEAGAAGRDTRGMIRQHQFTKVELVSITTPEQSKDEHERMLSCAEEVLRRLGLHYRVMTLCTGDMGFASQKTYDIEVWMPGQGEGGAYREISSCSVCGDFQARRMDARSRGSDGKPRFVHTLNGSGTAVGRALIAVIENYQQEDGSIAVPDVLQPYMGGLKVIAKA</sequence>
<keyword evidence="8 12" id="KW-0648">Protein biosynthesis</keyword>
<dbReference type="SUPFAM" id="SSF55681">
    <property type="entry name" value="Class II aaRS and biotin synthetases"/>
    <property type="match status" value="1"/>
</dbReference>
<dbReference type="Gene3D" id="1.10.287.40">
    <property type="entry name" value="Serine-tRNA synthetase, tRNA binding domain"/>
    <property type="match status" value="1"/>
</dbReference>
<evidence type="ECO:0000256" key="7">
    <source>
        <dbReference type="ARBA" id="ARBA00022840"/>
    </source>
</evidence>
<dbReference type="GO" id="GO:0005524">
    <property type="term" value="F:ATP binding"/>
    <property type="evidence" value="ECO:0007669"/>
    <property type="project" value="UniProtKB-UniRule"/>
</dbReference>
<evidence type="ECO:0000256" key="15">
    <source>
        <dbReference type="SAM" id="Coils"/>
    </source>
</evidence>
<feature type="coiled-coil region" evidence="15">
    <location>
        <begin position="37"/>
        <end position="71"/>
    </location>
</feature>
<evidence type="ECO:0000256" key="14">
    <source>
        <dbReference type="PIRSR" id="PIRSR001529-2"/>
    </source>
</evidence>
<keyword evidence="5 12" id="KW-0436">Ligase</keyword>
<gene>
    <name evidence="12 17" type="primary">serS</name>
    <name evidence="17" type="ORF">TX73_014730</name>
</gene>
<feature type="binding site" evidence="13">
    <location>
        <position position="391"/>
    </location>
    <ligand>
        <name>L-serine</name>
        <dbReference type="ChEBI" id="CHEBI:33384"/>
    </ligand>
</feature>
<dbReference type="RefSeq" id="WP_011158394.1">
    <property type="nucleotide sequence ID" value="NZ_CP116810.1"/>
</dbReference>
<dbReference type="Gene3D" id="3.30.930.10">
    <property type="entry name" value="Bira Bifunctional Protein, Domain 2"/>
    <property type="match status" value="1"/>
</dbReference>
<feature type="binding site" evidence="12">
    <location>
        <position position="393"/>
    </location>
    <ligand>
        <name>L-serine</name>
        <dbReference type="ChEBI" id="CHEBI:33384"/>
    </ligand>
</feature>
<evidence type="ECO:0000256" key="1">
    <source>
        <dbReference type="ARBA" id="ARBA00004496"/>
    </source>
</evidence>
<feature type="domain" description="Aminoacyl-transfer RNA synthetases class-II family profile" evidence="16">
    <location>
        <begin position="173"/>
        <end position="418"/>
    </location>
</feature>
<evidence type="ECO:0000256" key="2">
    <source>
        <dbReference type="ARBA" id="ARBA00005045"/>
    </source>
</evidence>
<comment type="subcellular location">
    <subcellularLocation>
        <location evidence="1 12">Cytoplasm</location>
    </subcellularLocation>
</comment>
<keyword evidence="4 12" id="KW-0963">Cytoplasm</keyword>
<dbReference type="NCBIfam" id="TIGR00414">
    <property type="entry name" value="serS"/>
    <property type="match status" value="1"/>
</dbReference>
<dbReference type="InterPro" id="IPR002317">
    <property type="entry name" value="Ser-tRNA-ligase_type_1"/>
</dbReference>
<feature type="binding site" evidence="13">
    <location>
        <position position="268"/>
    </location>
    <ligand>
        <name>L-serine</name>
        <dbReference type="ChEBI" id="CHEBI:33384"/>
    </ligand>
</feature>
<protein>
    <recommendedName>
        <fullName evidence="12">Serine--tRNA ligase</fullName>
        <ecNumber evidence="12">6.1.1.11</ecNumber>
    </recommendedName>
    <alternativeName>
        <fullName evidence="12">Seryl-tRNA synthetase</fullName>
        <shortName evidence="12">SerRS</shortName>
    </alternativeName>
    <alternativeName>
        <fullName evidence="12">Seryl-tRNA(Ser/Sec) synthetase</fullName>
    </alternativeName>
</protein>
<evidence type="ECO:0000256" key="11">
    <source>
        <dbReference type="ARBA" id="ARBA00048823"/>
    </source>
</evidence>
<dbReference type="Proteomes" id="UP000001426">
    <property type="component" value="Chromosome"/>
</dbReference>
<evidence type="ECO:0000256" key="5">
    <source>
        <dbReference type="ARBA" id="ARBA00022598"/>
    </source>
</evidence>
<keyword evidence="15" id="KW-0175">Coiled coil</keyword>
<comment type="catalytic activity">
    <reaction evidence="11 12">
        <text>tRNA(Ser) + L-serine + ATP = L-seryl-tRNA(Ser) + AMP + diphosphate + H(+)</text>
        <dbReference type="Rhea" id="RHEA:12292"/>
        <dbReference type="Rhea" id="RHEA-COMP:9669"/>
        <dbReference type="Rhea" id="RHEA-COMP:9703"/>
        <dbReference type="ChEBI" id="CHEBI:15378"/>
        <dbReference type="ChEBI" id="CHEBI:30616"/>
        <dbReference type="ChEBI" id="CHEBI:33019"/>
        <dbReference type="ChEBI" id="CHEBI:33384"/>
        <dbReference type="ChEBI" id="CHEBI:78442"/>
        <dbReference type="ChEBI" id="CHEBI:78533"/>
        <dbReference type="ChEBI" id="CHEBI:456215"/>
        <dbReference type="EC" id="6.1.1.11"/>
    </reaction>
</comment>
<feature type="binding site" evidence="12 14">
    <location>
        <begin position="268"/>
        <end position="270"/>
    </location>
    <ligand>
        <name>ATP</name>
        <dbReference type="ChEBI" id="CHEBI:30616"/>
    </ligand>
</feature>
<dbReference type="CDD" id="cd00770">
    <property type="entry name" value="SerRS_core"/>
    <property type="match status" value="1"/>
</dbReference>
<dbReference type="AlphaFoldDB" id="A0AAF0BQ30"/>
<evidence type="ECO:0000256" key="4">
    <source>
        <dbReference type="ARBA" id="ARBA00022490"/>
    </source>
</evidence>
<proteinExistence type="inferred from homology"/>
<keyword evidence="7 12" id="KW-0067">ATP-binding</keyword>
<comment type="subunit">
    <text evidence="12">Homodimer. The tRNA molecule binds across the dimer.</text>
</comment>
<dbReference type="InterPro" id="IPR042103">
    <property type="entry name" value="SerRS_1_N_sf"/>
</dbReference>
<keyword evidence="18" id="KW-1185">Reference proteome</keyword>
<dbReference type="GO" id="GO:0004828">
    <property type="term" value="F:serine-tRNA ligase activity"/>
    <property type="evidence" value="ECO:0007669"/>
    <property type="project" value="UniProtKB-UniRule"/>
</dbReference>
<evidence type="ECO:0000313" key="18">
    <source>
        <dbReference type="Proteomes" id="UP000001426"/>
    </source>
</evidence>
<dbReference type="InterPro" id="IPR002314">
    <property type="entry name" value="aa-tRNA-synt_IIb"/>
</dbReference>
<dbReference type="Pfam" id="PF02403">
    <property type="entry name" value="Seryl_tRNA_N"/>
    <property type="match status" value="1"/>
</dbReference>
<dbReference type="InterPro" id="IPR006195">
    <property type="entry name" value="aa-tRNA-synth_II"/>
</dbReference>
<comment type="catalytic activity">
    <reaction evidence="10 12">
        <text>tRNA(Sec) + L-serine + ATP = L-seryl-tRNA(Sec) + AMP + diphosphate + H(+)</text>
        <dbReference type="Rhea" id="RHEA:42580"/>
        <dbReference type="Rhea" id="RHEA-COMP:9742"/>
        <dbReference type="Rhea" id="RHEA-COMP:10128"/>
        <dbReference type="ChEBI" id="CHEBI:15378"/>
        <dbReference type="ChEBI" id="CHEBI:30616"/>
        <dbReference type="ChEBI" id="CHEBI:33019"/>
        <dbReference type="ChEBI" id="CHEBI:33384"/>
        <dbReference type="ChEBI" id="CHEBI:78442"/>
        <dbReference type="ChEBI" id="CHEBI:78533"/>
        <dbReference type="ChEBI" id="CHEBI:456215"/>
        <dbReference type="EC" id="6.1.1.11"/>
    </reaction>
</comment>
<dbReference type="EMBL" id="CP116810">
    <property type="protein sequence ID" value="WCL93011.1"/>
    <property type="molecule type" value="Genomic_DNA"/>
</dbReference>
<dbReference type="GO" id="GO:0006434">
    <property type="term" value="P:seryl-tRNA aminoacylation"/>
    <property type="evidence" value="ECO:0007669"/>
    <property type="project" value="UniProtKB-UniRule"/>
</dbReference>
<dbReference type="SMR" id="A0AAF0BQ30"/>
<evidence type="ECO:0000259" key="16">
    <source>
        <dbReference type="PROSITE" id="PS50862"/>
    </source>
</evidence>
<feature type="binding site" evidence="13">
    <location>
        <position position="237"/>
    </location>
    <ligand>
        <name>L-serine</name>
        <dbReference type="ChEBI" id="CHEBI:33384"/>
    </ligand>
</feature>
<evidence type="ECO:0000256" key="6">
    <source>
        <dbReference type="ARBA" id="ARBA00022741"/>
    </source>
</evidence>
<dbReference type="HAMAP" id="MF_00176">
    <property type="entry name" value="Ser_tRNA_synth_type1"/>
    <property type="match status" value="1"/>
</dbReference>
<feature type="binding site" evidence="12">
    <location>
        <begin position="237"/>
        <end position="239"/>
    </location>
    <ligand>
        <name>L-serine</name>
        <dbReference type="ChEBI" id="CHEBI:33384"/>
    </ligand>
</feature>
<dbReference type="GO" id="GO:0016260">
    <property type="term" value="P:selenocysteine biosynthetic process"/>
    <property type="evidence" value="ECO:0007669"/>
    <property type="project" value="UniProtKB-UniRule"/>
</dbReference>
<comment type="domain">
    <text evidence="12">Consists of two distinct domains, a catalytic core and a N-terminal extension that is involved in tRNA binding.</text>
</comment>
<feature type="binding site" evidence="12 13">
    <location>
        <position position="291"/>
    </location>
    <ligand>
        <name>L-serine</name>
        <dbReference type="ChEBI" id="CHEBI:33384"/>
    </ligand>
</feature>
<keyword evidence="6 12" id="KW-0547">Nucleotide-binding</keyword>
<accession>A0AAF0BQ30</accession>
<evidence type="ECO:0000256" key="8">
    <source>
        <dbReference type="ARBA" id="ARBA00022917"/>
    </source>
</evidence>
<evidence type="ECO:0000256" key="13">
    <source>
        <dbReference type="PIRSR" id="PIRSR001529-1"/>
    </source>
</evidence>
<dbReference type="SUPFAM" id="SSF46589">
    <property type="entry name" value="tRNA-binding arm"/>
    <property type="match status" value="1"/>
</dbReference>
<evidence type="ECO:0000313" key="17">
    <source>
        <dbReference type="EMBL" id="WCL93011.1"/>
    </source>
</evidence>
<dbReference type="GO" id="GO:0005737">
    <property type="term" value="C:cytoplasm"/>
    <property type="evidence" value="ECO:0007669"/>
    <property type="project" value="UniProtKB-SubCell"/>
</dbReference>
<comment type="function">
    <text evidence="12">Catalyzes the attachment of serine to tRNA(Ser). Is also able to aminoacylate tRNA(Sec) with serine, to form the misacylated tRNA L-seryl-tRNA(Sec), which will be further converted into selenocysteinyl-tRNA(Sec).</text>
</comment>
<dbReference type="InterPro" id="IPR033729">
    <property type="entry name" value="SerRS_core"/>
</dbReference>
<dbReference type="PANTHER" id="PTHR43697">
    <property type="entry name" value="SERYL-TRNA SYNTHETASE"/>
    <property type="match status" value="1"/>
</dbReference>
<name>A0AAF0BQ30_RHOPA</name>
<evidence type="ECO:0000256" key="10">
    <source>
        <dbReference type="ARBA" id="ARBA00047929"/>
    </source>
</evidence>
<evidence type="ECO:0000256" key="9">
    <source>
        <dbReference type="ARBA" id="ARBA00023146"/>
    </source>
</evidence>
<comment type="similarity">
    <text evidence="3 12">Belongs to the class-II aminoacyl-tRNA synthetase family. Type-1 seryl-tRNA synthetase subfamily.</text>
</comment>
<comment type="caution">
    <text evidence="12">Lacks conserved residue(s) required for the propagation of feature annotation.</text>
</comment>
<evidence type="ECO:0000256" key="12">
    <source>
        <dbReference type="HAMAP-Rule" id="MF_00176"/>
    </source>
</evidence>
<keyword evidence="9 12" id="KW-0030">Aminoacyl-tRNA synthetase</keyword>
<dbReference type="Pfam" id="PF00587">
    <property type="entry name" value="tRNA-synt_2b"/>
    <property type="match status" value="1"/>
</dbReference>
<reference evidence="17 18" key="1">
    <citation type="journal article" date="2004" name="Nat. Biotechnol.">
        <title>Complete genome sequence of the metabolically versatile photosynthetic bacterium Rhodopseudomonas palustris.</title>
        <authorList>
            <person name="Larimer F.W."/>
            <person name="Chain P."/>
            <person name="Hauser L."/>
            <person name="Lamerdin J."/>
            <person name="Malfatti S."/>
            <person name="Do L."/>
            <person name="Land M.L."/>
            <person name="Pelletier D.A."/>
            <person name="Beatty J.T."/>
            <person name="Lang A.S."/>
            <person name="Tabita F.R."/>
            <person name="Gibson J.L."/>
            <person name="Hanson T.E."/>
            <person name="Bobst C."/>
            <person name="Torres J.L."/>
            <person name="Peres C."/>
            <person name="Harrison F.H."/>
            <person name="Gibson J."/>
            <person name="Harwood C.S."/>
        </authorList>
    </citation>
    <scope>NUCLEOTIDE SEQUENCE [LARGE SCALE GENOMIC DNA]</scope>
    <source>
        <strain evidence="18">ATCC BAA-98 / CGA009</strain>
    </source>
</reference>
<dbReference type="InterPro" id="IPR015866">
    <property type="entry name" value="Ser-tRNA-synth_1_N"/>
</dbReference>
<evidence type="ECO:0000256" key="3">
    <source>
        <dbReference type="ARBA" id="ARBA00010728"/>
    </source>
</evidence>
<dbReference type="EC" id="6.1.1.11" evidence="12"/>
<dbReference type="PROSITE" id="PS50862">
    <property type="entry name" value="AA_TRNA_LIGASE_II"/>
    <property type="match status" value="1"/>
</dbReference>
<dbReference type="PRINTS" id="PR00981">
    <property type="entry name" value="TRNASYNTHSER"/>
</dbReference>
<feature type="binding site" evidence="12 14">
    <location>
        <begin position="358"/>
        <end position="361"/>
    </location>
    <ligand>
        <name>ATP</name>
        <dbReference type="ChEBI" id="CHEBI:30616"/>
    </ligand>
</feature>